<gene>
    <name evidence="2" type="ORF">PsPhPollyC_gp41</name>
</gene>
<reference evidence="2 3" key="1">
    <citation type="submission" date="2018-01" db="EMBL/GenBank/DDBJ databases">
        <title>Pseudomonas phages infecting Pseudomonas sp. isolated from Prunus avium.</title>
        <authorList>
            <person name="Colberg O."/>
            <person name="Byth Carstens A."/>
        </authorList>
    </citation>
    <scope>NUCLEOTIDE SEQUENCE [LARGE SCALE GENOMIC DNA]</scope>
</reference>
<evidence type="ECO:0000313" key="3">
    <source>
        <dbReference type="Proteomes" id="UP000241341"/>
    </source>
</evidence>
<organism evidence="2 3">
    <name type="scientific">Pseudomonas phage PollyC</name>
    <dbReference type="NCBI Taxonomy" id="2079290"/>
    <lineage>
        <taxon>Viruses</taxon>
        <taxon>Duplodnaviria</taxon>
        <taxon>Heunggongvirae</taxon>
        <taxon>Uroviricota</taxon>
        <taxon>Caudoviricetes</taxon>
        <taxon>Autographivirales</taxon>
        <taxon>Autonotataviridae</taxon>
        <taxon>Pollyceevirus</taxon>
        <taxon>Pollyceevirus pollyC</taxon>
    </lineage>
</organism>
<proteinExistence type="predicted"/>
<feature type="coiled-coil region" evidence="1">
    <location>
        <begin position="194"/>
        <end position="221"/>
    </location>
</feature>
<accession>A0A2K9VHX9</accession>
<protein>
    <submittedName>
        <fullName evidence="2">Uncharacterized protein</fullName>
    </submittedName>
</protein>
<keyword evidence="3" id="KW-1185">Reference proteome</keyword>
<evidence type="ECO:0000313" key="2">
    <source>
        <dbReference type="EMBL" id="AUV61919.1"/>
    </source>
</evidence>
<keyword evidence="1" id="KW-0175">Coiled coil</keyword>
<name>A0A2K9VHX9_9CAUD</name>
<dbReference type="Proteomes" id="UP000241341">
    <property type="component" value="Segment"/>
</dbReference>
<sequence length="301" mass="33007">MPRFQLGQVVRTEIGDDTGGPKGARRWVLGSVTAISMRSGEYGNLITVDVFPDNEGTTSLVKRYDGASRISEGDLDDAHNLAHARRVAQANGQASLTTQTQAREAQAFKEKCAKVQSVNLRSNTSGKGRHSDLTPERLGAIFQHPQVQQEVNRLFLASTEELQGALAKASADNDLLKTSLQSCDHERRQLLQTEQQLLGKANTLKEQRDRLQTQVNAAKAISQYPIAELAKFVGERGTKGFILWNPSSVKPPQVTYPTMAEAVRVQEIMAKRVPNQPFYICPVGPGLKLEVIPATHKSVAL</sequence>
<evidence type="ECO:0000256" key="1">
    <source>
        <dbReference type="SAM" id="Coils"/>
    </source>
</evidence>
<dbReference type="EMBL" id="MG775261">
    <property type="protein sequence ID" value="AUV61919.1"/>
    <property type="molecule type" value="Genomic_DNA"/>
</dbReference>